<evidence type="ECO:0000256" key="4">
    <source>
        <dbReference type="HAMAP-Rule" id="MF_00167"/>
    </source>
</evidence>
<dbReference type="GO" id="GO:1902208">
    <property type="term" value="P:regulation of bacterial-type flagellum assembly"/>
    <property type="evidence" value="ECO:0007669"/>
    <property type="project" value="UniProtKB-UniRule"/>
</dbReference>
<protein>
    <recommendedName>
        <fullName evidence="4">Translational regulator CsrA</fullName>
    </recommendedName>
</protein>
<keyword evidence="3 4" id="KW-0694">RNA-binding</keyword>
<dbReference type="RefSeq" id="WP_152099610.1">
    <property type="nucleotide sequence ID" value="NZ_AP021861.1"/>
</dbReference>
<evidence type="ECO:0000313" key="6">
    <source>
        <dbReference type="Proteomes" id="UP000326837"/>
    </source>
</evidence>
<keyword evidence="2 4" id="KW-0810">Translation regulation</keyword>
<name>A0A5K7XGB0_9BACT</name>
<proteinExistence type="inferred from homology"/>
<accession>A0A5K7XGB0</accession>
<dbReference type="PANTHER" id="PTHR34984:SF1">
    <property type="entry name" value="CARBON STORAGE REGULATOR"/>
    <property type="match status" value="1"/>
</dbReference>
<dbReference type="EMBL" id="AP021861">
    <property type="protein sequence ID" value="BBO33941.1"/>
    <property type="molecule type" value="Genomic_DNA"/>
</dbReference>
<reference evidence="6" key="1">
    <citation type="submission" date="2019-10" db="EMBL/GenBank/DDBJ databases">
        <title>Lacipirellula parvula gen. nov., sp. nov., representing a lineage of planctomycetes widespread in freshwater anoxic habitats, and description of the family Lacipirellulaceae.</title>
        <authorList>
            <person name="Dedysh S.N."/>
            <person name="Kulichevskaya I.S."/>
            <person name="Beletsky A.V."/>
            <person name="Rakitin A.L."/>
            <person name="Mardanov A.V."/>
            <person name="Ivanova A.A."/>
            <person name="Saltykova V.X."/>
            <person name="Rijpstra W.I.C."/>
            <person name="Sinninghe Damste J.S."/>
            <person name="Ravin N.V."/>
        </authorList>
    </citation>
    <scope>NUCLEOTIDE SEQUENCE [LARGE SCALE GENOMIC DNA]</scope>
    <source>
        <strain evidence="6">PX69</strain>
    </source>
</reference>
<dbReference type="GO" id="GO:0044781">
    <property type="term" value="P:bacterial-type flagellum organization"/>
    <property type="evidence" value="ECO:0007669"/>
    <property type="project" value="UniProtKB-KW"/>
</dbReference>
<comment type="similarity">
    <text evidence="4">Belongs to the CsrA/RsmA family.</text>
</comment>
<dbReference type="HAMAP" id="MF_00167">
    <property type="entry name" value="CsrA"/>
    <property type="match status" value="1"/>
</dbReference>
<keyword evidence="4" id="KW-0678">Repressor</keyword>
<dbReference type="GO" id="GO:0006109">
    <property type="term" value="P:regulation of carbohydrate metabolic process"/>
    <property type="evidence" value="ECO:0007669"/>
    <property type="project" value="InterPro"/>
</dbReference>
<keyword evidence="4" id="KW-1005">Bacterial flagellum biogenesis</keyword>
<dbReference type="KEGG" id="lpav:PLANPX_3553"/>
<dbReference type="GO" id="GO:0045947">
    <property type="term" value="P:negative regulation of translational initiation"/>
    <property type="evidence" value="ECO:0007669"/>
    <property type="project" value="UniProtKB-UniRule"/>
</dbReference>
<dbReference type="SUPFAM" id="SSF117130">
    <property type="entry name" value="CsrA-like"/>
    <property type="match status" value="1"/>
</dbReference>
<organism evidence="5 6">
    <name type="scientific">Lacipirellula parvula</name>
    <dbReference type="NCBI Taxonomy" id="2650471"/>
    <lineage>
        <taxon>Bacteria</taxon>
        <taxon>Pseudomonadati</taxon>
        <taxon>Planctomycetota</taxon>
        <taxon>Planctomycetia</taxon>
        <taxon>Pirellulales</taxon>
        <taxon>Lacipirellulaceae</taxon>
        <taxon>Lacipirellula</taxon>
    </lineage>
</organism>
<evidence type="ECO:0000313" key="5">
    <source>
        <dbReference type="EMBL" id="BBO33941.1"/>
    </source>
</evidence>
<dbReference type="Proteomes" id="UP000326837">
    <property type="component" value="Chromosome"/>
</dbReference>
<keyword evidence="6" id="KW-1185">Reference proteome</keyword>
<comment type="subunit">
    <text evidence="4">Homodimer; the beta-strands of each monomer intercalate to form a hydrophobic core, while the alpha-helices form wings that extend away from the core.</text>
</comment>
<comment type="function">
    <text evidence="4">A translational regulator that binds mRNA to regulate translation initiation and/or mRNA stability. Usually binds in the 5'-UTR at or near the Shine-Dalgarno sequence preventing ribosome-binding, thus repressing translation. Its main target seems to be the major flagellin gene, while its function is anatagonized by FliW.</text>
</comment>
<dbReference type="Gene3D" id="2.60.40.4380">
    <property type="entry name" value="Translational regulator CsrA"/>
    <property type="match status" value="1"/>
</dbReference>
<dbReference type="GO" id="GO:0006402">
    <property type="term" value="P:mRNA catabolic process"/>
    <property type="evidence" value="ECO:0007669"/>
    <property type="project" value="InterPro"/>
</dbReference>
<dbReference type="InterPro" id="IPR003751">
    <property type="entry name" value="CsrA"/>
</dbReference>
<dbReference type="InterPro" id="IPR036107">
    <property type="entry name" value="CsrA_sf"/>
</dbReference>
<evidence type="ECO:0000256" key="3">
    <source>
        <dbReference type="ARBA" id="ARBA00022884"/>
    </source>
</evidence>
<keyword evidence="1 4" id="KW-0963">Cytoplasm</keyword>
<sequence>MLVLSRKIGEKIHVGNDITIEVRRVAGNRVTLAVEAPRNVRILRGELRDAAMEFEIHEEEFELEPEPVRSPVVVTHQRLGLGASMPHVLG</sequence>
<gene>
    <name evidence="4" type="primary">csrA</name>
    <name evidence="5" type="ORF">PLANPX_3553</name>
</gene>
<evidence type="ECO:0000256" key="1">
    <source>
        <dbReference type="ARBA" id="ARBA00022490"/>
    </source>
</evidence>
<comment type="subcellular location">
    <subcellularLocation>
        <location evidence="4">Cytoplasm</location>
    </subcellularLocation>
</comment>
<dbReference type="AlphaFoldDB" id="A0A5K7XGB0"/>
<evidence type="ECO:0000256" key="2">
    <source>
        <dbReference type="ARBA" id="ARBA00022845"/>
    </source>
</evidence>
<dbReference type="PANTHER" id="PTHR34984">
    <property type="entry name" value="CARBON STORAGE REGULATOR"/>
    <property type="match status" value="1"/>
</dbReference>
<dbReference type="GO" id="GO:0048027">
    <property type="term" value="F:mRNA 5'-UTR binding"/>
    <property type="evidence" value="ECO:0007669"/>
    <property type="project" value="UniProtKB-UniRule"/>
</dbReference>
<dbReference type="GO" id="GO:0005829">
    <property type="term" value="C:cytosol"/>
    <property type="evidence" value="ECO:0007669"/>
    <property type="project" value="TreeGrafter"/>
</dbReference>
<dbReference type="Pfam" id="PF02599">
    <property type="entry name" value="CsrA"/>
    <property type="match status" value="1"/>
</dbReference>